<gene>
    <name evidence="1" type="ORF">NBC122_02430</name>
</gene>
<accession>A0A4V1ALC0</accession>
<name>A0A4V1ALC0_9FLAO</name>
<proteinExistence type="predicted"/>
<reference evidence="1 2" key="1">
    <citation type="submission" date="2019-03" db="EMBL/GenBank/DDBJ databases">
        <authorList>
            <person name="Kim H."/>
            <person name="Yu S.-M."/>
        </authorList>
    </citation>
    <scope>NUCLEOTIDE SEQUENCE [LARGE SCALE GENOMIC DNA]</scope>
    <source>
        <strain evidence="1 2">NBC122</strain>
    </source>
</reference>
<dbReference type="OrthoDB" id="1440507at2"/>
<protein>
    <submittedName>
        <fullName evidence="1">Uncharacterized protein</fullName>
    </submittedName>
</protein>
<organism evidence="1 2">
    <name type="scientific">Chryseobacterium salivictor</name>
    <dbReference type="NCBI Taxonomy" id="2547600"/>
    <lineage>
        <taxon>Bacteria</taxon>
        <taxon>Pseudomonadati</taxon>
        <taxon>Bacteroidota</taxon>
        <taxon>Flavobacteriia</taxon>
        <taxon>Flavobacteriales</taxon>
        <taxon>Weeksellaceae</taxon>
        <taxon>Chryseobacterium group</taxon>
        <taxon>Chryseobacterium</taxon>
    </lineage>
</organism>
<evidence type="ECO:0000313" key="1">
    <source>
        <dbReference type="EMBL" id="QBO59234.1"/>
    </source>
</evidence>
<keyword evidence="2" id="KW-1185">Reference proteome</keyword>
<dbReference type="AlphaFoldDB" id="A0A4V1ALC0"/>
<dbReference type="KEGG" id="csal:NBC122_02430"/>
<sequence>MSELEKHLIPKEESDLLATEYDKTNYAAINAKRSPEKPDSKYYTYDLEILQEYINMIREGMEKRGIKNKGIRITLGKYPEDQFDPRLNPLYKGYQTIFFSAEDMDAAKENSEKVSNPEDLPGLNFGQLYPPY</sequence>
<dbReference type="RefSeq" id="WP_133440588.1">
    <property type="nucleotide sequence ID" value="NZ_CP037954.1"/>
</dbReference>
<evidence type="ECO:0000313" key="2">
    <source>
        <dbReference type="Proteomes" id="UP000294419"/>
    </source>
</evidence>
<dbReference type="EMBL" id="CP037954">
    <property type="protein sequence ID" value="QBO59234.1"/>
    <property type="molecule type" value="Genomic_DNA"/>
</dbReference>
<dbReference type="Proteomes" id="UP000294419">
    <property type="component" value="Chromosome"/>
</dbReference>